<dbReference type="InParanoid" id="A0A0D2X4S3"/>
<keyword evidence="3 6" id="KW-1133">Transmembrane helix</keyword>
<evidence type="ECO:0000256" key="6">
    <source>
        <dbReference type="SAM" id="Phobius"/>
    </source>
</evidence>
<evidence type="ECO:0000256" key="4">
    <source>
        <dbReference type="ARBA" id="ARBA00023136"/>
    </source>
</evidence>
<dbReference type="OrthoDB" id="8191171at2759"/>
<dbReference type="GO" id="GO:0038166">
    <property type="term" value="P:angiotensin-activated signaling pathway"/>
    <property type="evidence" value="ECO:0007669"/>
    <property type="project" value="InterPro"/>
</dbReference>
<feature type="region of interest" description="Disordered" evidence="5">
    <location>
        <begin position="94"/>
        <end position="127"/>
    </location>
</feature>
<dbReference type="GO" id="GO:0005886">
    <property type="term" value="C:plasma membrane"/>
    <property type="evidence" value="ECO:0007669"/>
    <property type="project" value="TreeGrafter"/>
</dbReference>
<evidence type="ECO:0000313" key="8">
    <source>
        <dbReference type="Proteomes" id="UP000008743"/>
    </source>
</evidence>
<keyword evidence="2 6" id="KW-0812">Transmembrane</keyword>
<evidence type="ECO:0000256" key="5">
    <source>
        <dbReference type="SAM" id="MobiDB-lite"/>
    </source>
</evidence>
<dbReference type="PANTHER" id="PTHR16521:SF3">
    <property type="entry name" value="TYPE-1 ANGIOTENSIN II RECEPTOR-ASSOCIATED PROTEIN"/>
    <property type="match status" value="1"/>
</dbReference>
<dbReference type="AlphaFoldDB" id="A0A0D2X4S3"/>
<evidence type="ECO:0000313" key="7">
    <source>
        <dbReference type="EMBL" id="KJE96559.1"/>
    </source>
</evidence>
<dbReference type="PhylomeDB" id="A0A0D2X4S3"/>
<evidence type="ECO:0000256" key="2">
    <source>
        <dbReference type="ARBA" id="ARBA00022692"/>
    </source>
</evidence>
<dbReference type="PANTHER" id="PTHR16521">
    <property type="entry name" value="TYPE-1 ANGIOTENSIN II RECEPTOR-ASSOCIATED PROTEIN"/>
    <property type="match status" value="1"/>
</dbReference>
<comment type="subcellular location">
    <subcellularLocation>
        <location evidence="1">Membrane</location>
        <topology evidence="1">Multi-pass membrane protein</topology>
    </subcellularLocation>
</comment>
<feature type="transmembrane region" description="Helical" evidence="6">
    <location>
        <begin position="180"/>
        <end position="195"/>
    </location>
</feature>
<protein>
    <submittedName>
        <fullName evidence="7">Uncharacterized protein</fullName>
    </submittedName>
</protein>
<feature type="transmembrane region" description="Helical" evidence="6">
    <location>
        <begin position="202"/>
        <end position="225"/>
    </location>
</feature>
<dbReference type="EMBL" id="KE346371">
    <property type="protein sequence ID" value="KJE96559.1"/>
    <property type="molecule type" value="Genomic_DNA"/>
</dbReference>
<name>A0A0D2X4S3_CAPO3</name>
<keyword evidence="4 6" id="KW-0472">Membrane</keyword>
<evidence type="ECO:0000256" key="3">
    <source>
        <dbReference type="ARBA" id="ARBA00022989"/>
    </source>
</evidence>
<dbReference type="InterPro" id="IPR009436">
    <property type="entry name" value="AGTRAP"/>
</dbReference>
<evidence type="ECO:0000256" key="1">
    <source>
        <dbReference type="ARBA" id="ARBA00004141"/>
    </source>
</evidence>
<gene>
    <name evidence="7" type="ORF">CAOG_006864</name>
</gene>
<feature type="region of interest" description="Disordered" evidence="5">
    <location>
        <begin position="42"/>
        <end position="73"/>
    </location>
</feature>
<dbReference type="Pfam" id="PF06396">
    <property type="entry name" value="AGTRAP"/>
    <property type="match status" value="1"/>
</dbReference>
<proteinExistence type="predicted"/>
<sequence length="293" mass="31957">MAGGVYLSSWTWTLSRSKLIYAFRIRLCSNGVSLYDDANKGQPDPAAVHDSDDYEDVGAPRDAGAGAVSTQPLAARPGSTATYATPYAVQGDNVSSTYTSPQPAPGQPPVTTSIDMPASSHRKATGGAHGSAGSFGCGAFMVSLAMFDALPDVKHKIFLALHMCFFTWALFTGFSWTYQFANMLLIAMGIFHVCIEPKNRQLFSILLAYLLFSIVTDICVLGVFGEAYSNGLARDKFSLAMAAINIAVKPFTLAFGIKEYRDYFVHGNKNSPYLIPSRRPRQVSSHTHFHFHW</sequence>
<reference evidence="8" key="1">
    <citation type="submission" date="2011-02" db="EMBL/GenBank/DDBJ databases">
        <title>The Genome Sequence of Capsaspora owczarzaki ATCC 30864.</title>
        <authorList>
            <person name="Russ C."/>
            <person name="Cuomo C."/>
            <person name="Burger G."/>
            <person name="Gray M.W."/>
            <person name="Holland P.W.H."/>
            <person name="King N."/>
            <person name="Lang F.B.F."/>
            <person name="Roger A.J."/>
            <person name="Ruiz-Trillo I."/>
            <person name="Young S.K."/>
            <person name="Zeng Q."/>
            <person name="Gargeya S."/>
            <person name="Alvarado L."/>
            <person name="Berlin A."/>
            <person name="Chapman S.B."/>
            <person name="Chen Z."/>
            <person name="Freedman E."/>
            <person name="Gellesch M."/>
            <person name="Goldberg J."/>
            <person name="Griggs A."/>
            <person name="Gujja S."/>
            <person name="Heilman E."/>
            <person name="Heiman D."/>
            <person name="Howarth C."/>
            <person name="Mehta T."/>
            <person name="Neiman D."/>
            <person name="Pearson M."/>
            <person name="Roberts A."/>
            <person name="Saif S."/>
            <person name="Shea T."/>
            <person name="Shenoy N."/>
            <person name="Sisk P."/>
            <person name="Stolte C."/>
            <person name="Sykes S."/>
            <person name="White J."/>
            <person name="Yandava C."/>
            <person name="Haas B."/>
            <person name="Nusbaum C."/>
            <person name="Birren B."/>
        </authorList>
    </citation>
    <scope>NUCLEOTIDE SEQUENCE</scope>
    <source>
        <strain evidence="8">ATCC 30864</strain>
    </source>
</reference>
<keyword evidence="8" id="KW-1185">Reference proteome</keyword>
<accession>A0A0D2X4S3</accession>
<dbReference type="Proteomes" id="UP000008743">
    <property type="component" value="Unassembled WGS sequence"/>
</dbReference>
<organism evidence="7 8">
    <name type="scientific">Capsaspora owczarzaki (strain ATCC 30864)</name>
    <dbReference type="NCBI Taxonomy" id="595528"/>
    <lineage>
        <taxon>Eukaryota</taxon>
        <taxon>Filasterea</taxon>
        <taxon>Capsaspora</taxon>
    </lineage>
</organism>
<feature type="transmembrane region" description="Helical" evidence="6">
    <location>
        <begin position="237"/>
        <end position="257"/>
    </location>
</feature>